<gene>
    <name evidence="1" type="ORF">IW261DRAFT_1349286</name>
</gene>
<protein>
    <submittedName>
        <fullName evidence="1">Uncharacterized protein</fullName>
    </submittedName>
</protein>
<proteinExistence type="predicted"/>
<keyword evidence="2" id="KW-1185">Reference proteome</keyword>
<dbReference type="Proteomes" id="UP001175227">
    <property type="component" value="Unassembled WGS sequence"/>
</dbReference>
<name>A0AA39N888_9AGAR</name>
<accession>A0AA39N888</accession>
<dbReference type="EMBL" id="JAUEPR010000160">
    <property type="protein sequence ID" value="KAK0460847.1"/>
    <property type="molecule type" value="Genomic_DNA"/>
</dbReference>
<feature type="non-terminal residue" evidence="1">
    <location>
        <position position="1"/>
    </location>
</feature>
<evidence type="ECO:0000313" key="1">
    <source>
        <dbReference type="EMBL" id="KAK0460847.1"/>
    </source>
</evidence>
<comment type="caution">
    <text evidence="1">The sequence shown here is derived from an EMBL/GenBank/DDBJ whole genome shotgun (WGS) entry which is preliminary data.</text>
</comment>
<dbReference type="AlphaFoldDB" id="A0AA39N888"/>
<evidence type="ECO:0000313" key="2">
    <source>
        <dbReference type="Proteomes" id="UP001175227"/>
    </source>
</evidence>
<organism evidence="1 2">
    <name type="scientific">Armillaria novae-zelandiae</name>
    <dbReference type="NCBI Taxonomy" id="153914"/>
    <lineage>
        <taxon>Eukaryota</taxon>
        <taxon>Fungi</taxon>
        <taxon>Dikarya</taxon>
        <taxon>Basidiomycota</taxon>
        <taxon>Agaricomycotina</taxon>
        <taxon>Agaricomycetes</taxon>
        <taxon>Agaricomycetidae</taxon>
        <taxon>Agaricales</taxon>
        <taxon>Marasmiineae</taxon>
        <taxon>Physalacriaceae</taxon>
        <taxon>Armillaria</taxon>
    </lineage>
</organism>
<reference evidence="1" key="1">
    <citation type="submission" date="2023-06" db="EMBL/GenBank/DDBJ databases">
        <authorList>
            <consortium name="Lawrence Berkeley National Laboratory"/>
            <person name="Ahrendt S."/>
            <person name="Sahu N."/>
            <person name="Indic B."/>
            <person name="Wong-Bajracharya J."/>
            <person name="Merenyi Z."/>
            <person name="Ke H.-M."/>
            <person name="Monk M."/>
            <person name="Kocsube S."/>
            <person name="Drula E."/>
            <person name="Lipzen A."/>
            <person name="Balint B."/>
            <person name="Henrissat B."/>
            <person name="Andreopoulos B."/>
            <person name="Martin F.M."/>
            <person name="Harder C.B."/>
            <person name="Rigling D."/>
            <person name="Ford K.L."/>
            <person name="Foster G.D."/>
            <person name="Pangilinan J."/>
            <person name="Papanicolaou A."/>
            <person name="Barry K."/>
            <person name="LaButti K."/>
            <person name="Viragh M."/>
            <person name="Koriabine M."/>
            <person name="Yan M."/>
            <person name="Riley R."/>
            <person name="Champramary S."/>
            <person name="Plett K.L."/>
            <person name="Tsai I.J."/>
            <person name="Slot J."/>
            <person name="Sipos G."/>
            <person name="Plett J."/>
            <person name="Nagy L.G."/>
            <person name="Grigoriev I.V."/>
        </authorList>
    </citation>
    <scope>NUCLEOTIDE SEQUENCE</scope>
    <source>
        <strain evidence="1">ICMP 16352</strain>
    </source>
</reference>
<sequence>ARAVDTLIHIEAPSSVPGHISGGAVVHSMFTELASDVKYESSKELQDHANGLPAEALYLCPVDINPRNFKIFEDKIVALDFRAAYFLPESFIAYAMLNPPRNLAQKVTKHVNYRSRASSTQWQLPLITLICYRLRNDIGQPDDFRFT</sequence>